<dbReference type="NCBIfam" id="TIGR00177">
    <property type="entry name" value="molyb_syn"/>
    <property type="match status" value="1"/>
</dbReference>
<dbReference type="GO" id="GO:0005829">
    <property type="term" value="C:cytosol"/>
    <property type="evidence" value="ECO:0007669"/>
    <property type="project" value="TreeGrafter"/>
</dbReference>
<evidence type="ECO:0000256" key="2">
    <source>
        <dbReference type="ARBA" id="ARBA00005046"/>
    </source>
</evidence>
<dbReference type="Pfam" id="PF03454">
    <property type="entry name" value="MoeA_C"/>
    <property type="match status" value="1"/>
</dbReference>
<dbReference type="InterPro" id="IPR036135">
    <property type="entry name" value="MoeA_linker/N_sf"/>
</dbReference>
<organism evidence="11 12">
    <name type="scientific">Candidatus Enterenecus faecium</name>
    <dbReference type="NCBI Taxonomy" id="2840780"/>
    <lineage>
        <taxon>Bacteria</taxon>
        <taxon>Bacillati</taxon>
        <taxon>Bacillota</taxon>
        <taxon>Clostridia</taxon>
        <taxon>Eubacteriales</taxon>
        <taxon>Candidatus Enterenecus</taxon>
    </lineage>
</organism>
<keyword evidence="9" id="KW-0479">Metal-binding</keyword>
<comment type="function">
    <text evidence="1 9">Catalyzes the insertion of molybdate into adenylated molybdopterin with the concomitant release of AMP.</text>
</comment>
<proteinExistence type="inferred from homology"/>
<dbReference type="SUPFAM" id="SSF53218">
    <property type="entry name" value="Molybdenum cofactor biosynthesis proteins"/>
    <property type="match status" value="1"/>
</dbReference>
<keyword evidence="9" id="KW-0460">Magnesium</keyword>
<dbReference type="Gene3D" id="3.40.980.10">
    <property type="entry name" value="MoaB/Mog-like domain"/>
    <property type="match status" value="1"/>
</dbReference>
<dbReference type="InterPro" id="IPR036688">
    <property type="entry name" value="MoeA_C_domain_IV_sf"/>
</dbReference>
<reference evidence="11" key="1">
    <citation type="submission" date="2020-10" db="EMBL/GenBank/DDBJ databases">
        <authorList>
            <person name="Gilroy R."/>
        </authorList>
    </citation>
    <scope>NUCLEOTIDE SEQUENCE</scope>
    <source>
        <strain evidence="11">ChiGjej2B2-12916</strain>
    </source>
</reference>
<sequence length="400" mass="43461">MRERISLEEAWALTTASLRPLGEERVNLDHALDRTLSRDVWSSIDQPPFDRSPLDGYALQSQNVQGACPEHPVSLRVVERVCAGEVPHQRVTPGTAVRIMTGAPLPQGCDCVVRQEDTDLGEKTVQVYASVGAYQNFIGRGEDYTAGTCLLSAGTRLDAAALGLLASAGCDQVWVYRRPRVALLVTGDEVVSPQVHPLPSGKIYTANSYLLSARLRQLGVEAVTCATVGDAPQETAQQMRKMLEHCDCLITTGGVSVGERDVLHQALPMAGAQQVFWRVQMKPGTPAMYSLLDGKPILSLSGNPFAAVATFELLGRPMLHALCPALQFELETRRAVLDTPFDRPSGMRRFLRGVYQDGHVRLPQGHSSGSLRSLVGCNCLLEVPAGSQNLEVGEKYTVYL</sequence>
<dbReference type="PANTHER" id="PTHR10192:SF5">
    <property type="entry name" value="GEPHYRIN"/>
    <property type="match status" value="1"/>
</dbReference>
<evidence type="ECO:0000256" key="4">
    <source>
        <dbReference type="ARBA" id="ARBA00013269"/>
    </source>
</evidence>
<evidence type="ECO:0000256" key="9">
    <source>
        <dbReference type="RuleBase" id="RU365090"/>
    </source>
</evidence>
<reference evidence="11" key="2">
    <citation type="journal article" date="2021" name="PeerJ">
        <title>Extensive microbial diversity within the chicken gut microbiome revealed by metagenomics and culture.</title>
        <authorList>
            <person name="Gilroy R."/>
            <person name="Ravi A."/>
            <person name="Getino M."/>
            <person name="Pursley I."/>
            <person name="Horton D.L."/>
            <person name="Alikhan N.F."/>
            <person name="Baker D."/>
            <person name="Gharbi K."/>
            <person name="Hall N."/>
            <person name="Watson M."/>
            <person name="Adriaenssens E.M."/>
            <person name="Foster-Nyarko E."/>
            <person name="Jarju S."/>
            <person name="Secka A."/>
            <person name="Antonio M."/>
            <person name="Oren A."/>
            <person name="Chaudhuri R.R."/>
            <person name="La Ragione R."/>
            <person name="Hildebrand F."/>
            <person name="Pallen M.J."/>
        </authorList>
    </citation>
    <scope>NUCLEOTIDE SEQUENCE</scope>
    <source>
        <strain evidence="11">ChiGjej2B2-12916</strain>
    </source>
</reference>
<evidence type="ECO:0000256" key="8">
    <source>
        <dbReference type="ARBA" id="ARBA00047317"/>
    </source>
</evidence>
<dbReference type="GO" id="GO:0046872">
    <property type="term" value="F:metal ion binding"/>
    <property type="evidence" value="ECO:0007669"/>
    <property type="project" value="UniProtKB-UniRule"/>
</dbReference>
<dbReference type="Gene3D" id="2.170.190.11">
    <property type="entry name" value="Molybdopterin biosynthesis moea protein, domain 3"/>
    <property type="match status" value="1"/>
</dbReference>
<comment type="similarity">
    <text evidence="3 9">Belongs to the MoeA family.</text>
</comment>
<dbReference type="Gene3D" id="2.40.340.10">
    <property type="entry name" value="MoeA, C-terminal, domain IV"/>
    <property type="match status" value="1"/>
</dbReference>
<dbReference type="SUPFAM" id="SSF63867">
    <property type="entry name" value="MoeA C-terminal domain-like"/>
    <property type="match status" value="1"/>
</dbReference>
<dbReference type="AlphaFoldDB" id="A0A9D0YTH0"/>
<dbReference type="EMBL" id="DVFO01000090">
    <property type="protein sequence ID" value="HIQ61613.1"/>
    <property type="molecule type" value="Genomic_DNA"/>
</dbReference>
<comment type="cofactor">
    <cofactor evidence="9">
        <name>Mg(2+)</name>
        <dbReference type="ChEBI" id="CHEBI:18420"/>
    </cofactor>
</comment>
<dbReference type="Pfam" id="PF00994">
    <property type="entry name" value="MoCF_biosynth"/>
    <property type="match status" value="1"/>
</dbReference>
<dbReference type="InterPro" id="IPR036425">
    <property type="entry name" value="MoaB/Mog-like_dom_sf"/>
</dbReference>
<evidence type="ECO:0000256" key="6">
    <source>
        <dbReference type="ARBA" id="ARBA00022505"/>
    </source>
</evidence>
<evidence type="ECO:0000256" key="3">
    <source>
        <dbReference type="ARBA" id="ARBA00010763"/>
    </source>
</evidence>
<feature type="domain" description="MoaB/Mog" evidence="10">
    <location>
        <begin position="182"/>
        <end position="321"/>
    </location>
</feature>
<dbReference type="InterPro" id="IPR038987">
    <property type="entry name" value="MoeA-like"/>
</dbReference>
<keyword evidence="6 9" id="KW-0500">Molybdenum</keyword>
<dbReference type="FunFam" id="2.170.190.11:FF:000001">
    <property type="entry name" value="Molybdopterin molybdenumtransferase"/>
    <property type="match status" value="1"/>
</dbReference>
<evidence type="ECO:0000313" key="12">
    <source>
        <dbReference type="Proteomes" id="UP000886879"/>
    </source>
</evidence>
<evidence type="ECO:0000256" key="1">
    <source>
        <dbReference type="ARBA" id="ARBA00002901"/>
    </source>
</evidence>
<dbReference type="Pfam" id="PF03453">
    <property type="entry name" value="MoeA_N"/>
    <property type="match status" value="1"/>
</dbReference>
<comment type="catalytic activity">
    <reaction evidence="8">
        <text>adenylyl-molybdopterin + molybdate = Mo-molybdopterin + AMP + H(+)</text>
        <dbReference type="Rhea" id="RHEA:35047"/>
        <dbReference type="ChEBI" id="CHEBI:15378"/>
        <dbReference type="ChEBI" id="CHEBI:36264"/>
        <dbReference type="ChEBI" id="CHEBI:62727"/>
        <dbReference type="ChEBI" id="CHEBI:71302"/>
        <dbReference type="ChEBI" id="CHEBI:456215"/>
        <dbReference type="EC" id="2.10.1.1"/>
    </reaction>
</comment>
<evidence type="ECO:0000256" key="5">
    <source>
        <dbReference type="ARBA" id="ARBA00021108"/>
    </source>
</evidence>
<dbReference type="Gene3D" id="3.90.105.10">
    <property type="entry name" value="Molybdopterin biosynthesis moea protein, domain 2"/>
    <property type="match status" value="1"/>
</dbReference>
<dbReference type="CDD" id="cd00887">
    <property type="entry name" value="MoeA"/>
    <property type="match status" value="1"/>
</dbReference>
<comment type="caution">
    <text evidence="11">The sequence shown here is derived from an EMBL/GenBank/DDBJ whole genome shotgun (WGS) entry which is preliminary data.</text>
</comment>
<keyword evidence="7 9" id="KW-0501">Molybdenum cofactor biosynthesis</keyword>
<dbReference type="GO" id="GO:0006777">
    <property type="term" value="P:Mo-molybdopterin cofactor biosynthetic process"/>
    <property type="evidence" value="ECO:0007669"/>
    <property type="project" value="UniProtKB-UniRule"/>
</dbReference>
<evidence type="ECO:0000259" key="10">
    <source>
        <dbReference type="SMART" id="SM00852"/>
    </source>
</evidence>
<dbReference type="GO" id="GO:0061599">
    <property type="term" value="F:molybdopterin molybdotransferase activity"/>
    <property type="evidence" value="ECO:0007669"/>
    <property type="project" value="UniProtKB-UniRule"/>
</dbReference>
<dbReference type="InterPro" id="IPR005111">
    <property type="entry name" value="MoeA_C_domain_IV"/>
</dbReference>
<evidence type="ECO:0000313" key="11">
    <source>
        <dbReference type="EMBL" id="HIQ61613.1"/>
    </source>
</evidence>
<dbReference type="SMART" id="SM00852">
    <property type="entry name" value="MoCF_biosynth"/>
    <property type="match status" value="1"/>
</dbReference>
<dbReference type="InterPro" id="IPR001453">
    <property type="entry name" value="MoaB/Mog_dom"/>
</dbReference>
<gene>
    <name evidence="11" type="ORF">IAD31_08495</name>
</gene>
<dbReference type="Proteomes" id="UP000886879">
    <property type="component" value="Unassembled WGS sequence"/>
</dbReference>
<dbReference type="SUPFAM" id="SSF63882">
    <property type="entry name" value="MoeA N-terminal region -like"/>
    <property type="match status" value="1"/>
</dbReference>
<dbReference type="NCBIfam" id="NF045515">
    <property type="entry name" value="Glp_gephyrin"/>
    <property type="match status" value="1"/>
</dbReference>
<keyword evidence="9" id="KW-0808">Transferase</keyword>
<accession>A0A9D0YTH0</accession>
<dbReference type="EC" id="2.10.1.1" evidence="4 9"/>
<dbReference type="PANTHER" id="PTHR10192">
    <property type="entry name" value="MOLYBDOPTERIN BIOSYNTHESIS PROTEIN"/>
    <property type="match status" value="1"/>
</dbReference>
<evidence type="ECO:0000256" key="7">
    <source>
        <dbReference type="ARBA" id="ARBA00023150"/>
    </source>
</evidence>
<protein>
    <recommendedName>
        <fullName evidence="5 9">Molybdopterin molybdenumtransferase</fullName>
        <ecNumber evidence="4 9">2.10.1.1</ecNumber>
    </recommendedName>
</protein>
<comment type="pathway">
    <text evidence="2 9">Cofactor biosynthesis; molybdopterin biosynthesis.</text>
</comment>
<name>A0A9D0YTH0_9FIRM</name>
<dbReference type="InterPro" id="IPR005110">
    <property type="entry name" value="MoeA_linker/N"/>
</dbReference>